<dbReference type="Gene3D" id="1.25.40.420">
    <property type="match status" value="1"/>
</dbReference>
<dbReference type="Pfam" id="PF07534">
    <property type="entry name" value="TLD"/>
    <property type="match status" value="1"/>
</dbReference>
<dbReference type="Pfam" id="PF07707">
    <property type="entry name" value="BACK"/>
    <property type="match status" value="1"/>
</dbReference>
<name>A0A397J0P2_9GLOM</name>
<evidence type="ECO:0000313" key="3">
    <source>
        <dbReference type="Proteomes" id="UP000266861"/>
    </source>
</evidence>
<dbReference type="OrthoDB" id="25620at2759"/>
<sequence length="373" mass="43541">MLVADDFELEELVTKIETFLIEAKALWLRKHISMIFLNIFDRKNFNDLLNFCNYNVEKYPSLIFEDLDFNSLSESALVSLLKRDDLQMKEVEIWHYVVKWGIAQNPTLPTNLGEWSNQNIITLKTTLQQCLPHIRYFQLSSDEVKDSIRPYKKILDKQLWKDINYHLSSPKRQIKSIILPARFILPPHVEEPKGLVSTIISEDHAEEISTMEISTIISEDHAAEISTWIDREETTYLTTNIPYKFELILSGSRDGFVPQTFWDICHGHASTILVMKVKEADEILGGYNPLAWDNSNINNKFMETKDSFIFSLKMYQNKHGPYFGLDFRMRGSNFALVNECYYGFYGNYYEKPITSLGKFSIVSYEVFKIVRKS</sequence>
<dbReference type="InterPro" id="IPR011705">
    <property type="entry name" value="BACK"/>
</dbReference>
<dbReference type="Proteomes" id="UP000266861">
    <property type="component" value="Unassembled WGS sequence"/>
</dbReference>
<accession>A0A397J0P2</accession>
<gene>
    <name evidence="2" type="ORF">Glove_117g209</name>
</gene>
<dbReference type="AlphaFoldDB" id="A0A397J0P2"/>
<keyword evidence="3" id="KW-1185">Reference proteome</keyword>
<evidence type="ECO:0000259" key="1">
    <source>
        <dbReference type="PROSITE" id="PS51886"/>
    </source>
</evidence>
<dbReference type="PROSITE" id="PS51886">
    <property type="entry name" value="TLDC"/>
    <property type="match status" value="1"/>
</dbReference>
<comment type="caution">
    <text evidence="2">The sequence shown here is derived from an EMBL/GenBank/DDBJ whole genome shotgun (WGS) entry which is preliminary data.</text>
</comment>
<proteinExistence type="predicted"/>
<dbReference type="InterPro" id="IPR006571">
    <property type="entry name" value="TLDc_dom"/>
</dbReference>
<evidence type="ECO:0000313" key="2">
    <source>
        <dbReference type="EMBL" id="RHZ81865.1"/>
    </source>
</evidence>
<protein>
    <recommendedName>
        <fullName evidence="1">TLDc domain-containing protein</fullName>
    </recommendedName>
</protein>
<dbReference type="EMBL" id="PQFF01000109">
    <property type="protein sequence ID" value="RHZ81865.1"/>
    <property type="molecule type" value="Genomic_DNA"/>
</dbReference>
<reference evidence="2 3" key="1">
    <citation type="submission" date="2018-08" db="EMBL/GenBank/DDBJ databases">
        <title>Genome and evolution of the arbuscular mycorrhizal fungus Diversispora epigaea (formerly Glomus versiforme) and its bacterial endosymbionts.</title>
        <authorList>
            <person name="Sun X."/>
            <person name="Fei Z."/>
            <person name="Harrison M."/>
        </authorList>
    </citation>
    <scope>NUCLEOTIDE SEQUENCE [LARGE SCALE GENOMIC DNA]</scope>
    <source>
        <strain evidence="2 3">IT104</strain>
    </source>
</reference>
<feature type="domain" description="TLDc" evidence="1">
    <location>
        <begin position="215"/>
        <end position="370"/>
    </location>
</feature>
<organism evidence="2 3">
    <name type="scientific">Diversispora epigaea</name>
    <dbReference type="NCBI Taxonomy" id="1348612"/>
    <lineage>
        <taxon>Eukaryota</taxon>
        <taxon>Fungi</taxon>
        <taxon>Fungi incertae sedis</taxon>
        <taxon>Mucoromycota</taxon>
        <taxon>Glomeromycotina</taxon>
        <taxon>Glomeromycetes</taxon>
        <taxon>Diversisporales</taxon>
        <taxon>Diversisporaceae</taxon>
        <taxon>Diversispora</taxon>
    </lineage>
</organism>